<feature type="transmembrane region" description="Helical" evidence="1">
    <location>
        <begin position="521"/>
        <end position="540"/>
    </location>
</feature>
<feature type="transmembrane region" description="Helical" evidence="1">
    <location>
        <begin position="130"/>
        <end position="152"/>
    </location>
</feature>
<reference evidence="2 3" key="1">
    <citation type="journal article" date="2020" name="Int. J. Med. Microbiol.">
        <title>Discovery of Paenibacillus larvae ERIC V: Phenotypic and genomic comparison to genotypes ERIC I-IV reveal different inventories of virulence factors which correlate with epidemiological prevalences of American Foulbrood.</title>
        <authorList>
            <person name="Beims H."/>
            <person name="Bunk B."/>
            <person name="Erler S."/>
            <person name="Mohr K.I."/>
            <person name="Sproer C."/>
            <person name="Pradella S."/>
            <person name="Gunther G."/>
            <person name="Rohde M."/>
            <person name="von der Ohe W."/>
            <person name="Steinert M."/>
        </authorList>
    </citation>
    <scope>NUCLEOTIDE SEQUENCE [LARGE SCALE GENOMIC DNA]</scope>
    <source>
        <strain evidence="2">Eric_V</strain>
    </source>
</reference>
<accession>A0A6C0QMJ8</accession>
<keyword evidence="1" id="KW-1133">Transmembrane helix</keyword>
<feature type="transmembrane region" description="Helical" evidence="1">
    <location>
        <begin position="241"/>
        <end position="269"/>
    </location>
</feature>
<dbReference type="EMBL" id="CP019717">
    <property type="protein sequence ID" value="QHZ49498.1"/>
    <property type="molecule type" value="Genomic_DNA"/>
</dbReference>
<evidence type="ECO:0000256" key="1">
    <source>
        <dbReference type="SAM" id="Phobius"/>
    </source>
</evidence>
<feature type="transmembrane region" description="Helical" evidence="1">
    <location>
        <begin position="331"/>
        <end position="349"/>
    </location>
</feature>
<keyword evidence="1" id="KW-0812">Transmembrane</keyword>
<sequence>MKIIKHIGLLIRLQHLLHFRWLVSRILPNTVVSLIRLLQMVTGLWILLGLCTYLACYALFLVLQNNGVLLPVDLAPKIEFLFCLLFFFYLLTHSFQEVYIRAFSSHDYFLLRTRGQSPFAIQMAKLIDAFFLEVLLYGMPIQAGIIISSIQAAGSYSFILWIFSFGAIVLFALICKTSLMILLFALNRQSFRIGSFSMRVILFFFQLFIGAGISYTVIRYMNIHSSFSNWIQAFMEWKWDIWFLSTGYLWLALLGLLLIPTIVGPVYAWNKTWDVSRWNKKEQGEETKKLSFLTRFFMSPGIRSKTLNLIMKDLLLTTRGETISWEFIKKVWLSSSCMLGGFVAFSYHLTGKEGISQGVLLLLAIISQMVLAGFATIAAGKVTSLDTEKNWIVLHFVRLENPYFIYLAKAFLHFFFVFPIVCIHTFVIILFVPIPPLGSVYVLTSAFCISLTSTLSFIVGSVCFPNFGWENKDQINTSLLGHITESAFILVYDLINVNFVGVKAAFLYAEKINVQDFLMSSFQCLLLTTAVWNVLIIIILRTPVWKGWKIK</sequence>
<evidence type="ECO:0000313" key="2">
    <source>
        <dbReference type="EMBL" id="QHZ49498.1"/>
    </source>
</evidence>
<dbReference type="AlphaFoldDB" id="A0A6C0QMJ8"/>
<dbReference type="RefSeq" id="WP_172422772.1">
    <property type="nucleotide sequence ID" value="NZ_CP019717.1"/>
</dbReference>
<protein>
    <submittedName>
        <fullName evidence="2">Uncharacterized protein</fullName>
    </submittedName>
</protein>
<keyword evidence="1" id="KW-0472">Membrane</keyword>
<proteinExistence type="predicted"/>
<feature type="transmembrane region" description="Helical" evidence="1">
    <location>
        <begin position="403"/>
        <end position="433"/>
    </location>
</feature>
<feature type="transmembrane region" description="Helical" evidence="1">
    <location>
        <begin position="43"/>
        <end position="62"/>
    </location>
</feature>
<feature type="transmembrane region" description="Helical" evidence="1">
    <location>
        <begin position="74"/>
        <end position="91"/>
    </location>
</feature>
<name>A0A6C0QMJ8_9BACL</name>
<feature type="transmembrane region" description="Helical" evidence="1">
    <location>
        <begin position="198"/>
        <end position="221"/>
    </location>
</feature>
<feature type="transmembrane region" description="Helical" evidence="1">
    <location>
        <begin position="361"/>
        <end position="383"/>
    </location>
</feature>
<feature type="transmembrane region" description="Helical" evidence="1">
    <location>
        <begin position="440"/>
        <end position="467"/>
    </location>
</feature>
<feature type="transmembrane region" description="Helical" evidence="1">
    <location>
        <begin position="158"/>
        <end position="186"/>
    </location>
</feature>
<evidence type="ECO:0000313" key="3">
    <source>
        <dbReference type="Proteomes" id="UP000464330"/>
    </source>
</evidence>
<organism evidence="2 3">
    <name type="scientific">Paenibacillus larvae subsp. larvae</name>
    <dbReference type="NCBI Taxonomy" id="147375"/>
    <lineage>
        <taxon>Bacteria</taxon>
        <taxon>Bacillati</taxon>
        <taxon>Bacillota</taxon>
        <taxon>Bacilli</taxon>
        <taxon>Bacillales</taxon>
        <taxon>Paenibacillaceae</taxon>
        <taxon>Paenibacillus</taxon>
    </lineage>
</organism>
<dbReference type="Proteomes" id="UP000464330">
    <property type="component" value="Chromosome"/>
</dbReference>
<feature type="transmembrane region" description="Helical" evidence="1">
    <location>
        <begin position="487"/>
        <end position="509"/>
    </location>
</feature>
<gene>
    <name evidence="2" type="ORF">ERICV_00284</name>
</gene>